<dbReference type="EMBL" id="JAMQYH010000002">
    <property type="protein sequence ID" value="KAJ1699007.1"/>
    <property type="molecule type" value="Genomic_DNA"/>
</dbReference>
<dbReference type="InterPro" id="IPR026960">
    <property type="entry name" value="RVT-Znf"/>
</dbReference>
<gene>
    <name evidence="2" type="ORF">LUZ63_007519</name>
</gene>
<evidence type="ECO:0000313" key="3">
    <source>
        <dbReference type="Proteomes" id="UP001151287"/>
    </source>
</evidence>
<dbReference type="AlphaFoldDB" id="A0A9Q0CSP4"/>
<protein>
    <recommendedName>
        <fullName evidence="1">Reverse transcriptase zinc-binding domain-containing protein</fullName>
    </recommendedName>
</protein>
<dbReference type="Pfam" id="PF13966">
    <property type="entry name" value="zf-RVT"/>
    <property type="match status" value="1"/>
</dbReference>
<accession>A0A9Q0CSP4</accession>
<proteinExistence type="predicted"/>
<dbReference type="Proteomes" id="UP001151287">
    <property type="component" value="Unassembled WGS sequence"/>
</dbReference>
<dbReference type="OrthoDB" id="686325at2759"/>
<evidence type="ECO:0000259" key="1">
    <source>
        <dbReference type="Pfam" id="PF13966"/>
    </source>
</evidence>
<reference evidence="2" key="1">
    <citation type="journal article" date="2022" name="Cell">
        <title>Repeat-based holocentromeres influence genome architecture and karyotype evolution.</title>
        <authorList>
            <person name="Hofstatter P.G."/>
            <person name="Thangavel G."/>
            <person name="Lux T."/>
            <person name="Neumann P."/>
            <person name="Vondrak T."/>
            <person name="Novak P."/>
            <person name="Zhang M."/>
            <person name="Costa L."/>
            <person name="Castellani M."/>
            <person name="Scott A."/>
            <person name="Toegelov H."/>
            <person name="Fuchs J."/>
            <person name="Mata-Sucre Y."/>
            <person name="Dias Y."/>
            <person name="Vanzela A.L.L."/>
            <person name="Huettel B."/>
            <person name="Almeida C.C.S."/>
            <person name="Simkova H."/>
            <person name="Souza G."/>
            <person name="Pedrosa-Harand A."/>
            <person name="Macas J."/>
            <person name="Mayer K.F.X."/>
            <person name="Houben A."/>
            <person name="Marques A."/>
        </authorList>
    </citation>
    <scope>NUCLEOTIDE SEQUENCE</scope>
    <source>
        <strain evidence="2">RhyBre1mFocal</strain>
    </source>
</reference>
<name>A0A9Q0CSP4_9POAL</name>
<comment type="caution">
    <text evidence="2">The sequence shown here is derived from an EMBL/GenBank/DDBJ whole genome shotgun (WGS) entry which is preliminary data.</text>
</comment>
<keyword evidence="3" id="KW-1185">Reference proteome</keyword>
<organism evidence="2 3">
    <name type="scientific">Rhynchospora breviuscula</name>
    <dbReference type="NCBI Taxonomy" id="2022672"/>
    <lineage>
        <taxon>Eukaryota</taxon>
        <taxon>Viridiplantae</taxon>
        <taxon>Streptophyta</taxon>
        <taxon>Embryophyta</taxon>
        <taxon>Tracheophyta</taxon>
        <taxon>Spermatophyta</taxon>
        <taxon>Magnoliopsida</taxon>
        <taxon>Liliopsida</taxon>
        <taxon>Poales</taxon>
        <taxon>Cyperaceae</taxon>
        <taxon>Cyperoideae</taxon>
        <taxon>Rhynchosporeae</taxon>
        <taxon>Rhynchospora</taxon>
    </lineage>
</organism>
<feature type="domain" description="Reverse transcriptase zinc-binding" evidence="1">
    <location>
        <begin position="79"/>
        <end position="159"/>
    </location>
</feature>
<evidence type="ECO:0000313" key="2">
    <source>
        <dbReference type="EMBL" id="KAJ1699007.1"/>
    </source>
</evidence>
<sequence length="250" mass="29359">MHLNALRRFSVAYFTLDTSLTLSQFVTKWRNNERLFRDSLRTSNSASMQWSLLSQSLSTFNLSQNMDHFIWSTNSDGNFSVKSIYNFQKTYPKITSTLFPLWKLNIPPRMRIFLWQMAQNKISTIDNLKKRGWQLANVCTLCASEEETVQHLFNDCPFFIEAMQTTSLHSADLSTLAFTSNPNFLTQVSAPKTHREIMGILCFVVWRERTIRPYRLRPRAFSFEIIISFILSFRRTKFLRRVHTSSSSHK</sequence>